<reference evidence="3" key="1">
    <citation type="submission" date="2019-08" db="EMBL/GenBank/DDBJ databases">
        <authorList>
            <person name="Kucharzyk K."/>
            <person name="Murdoch R.W."/>
            <person name="Higgins S."/>
            <person name="Loffler F."/>
        </authorList>
    </citation>
    <scope>NUCLEOTIDE SEQUENCE</scope>
</reference>
<dbReference type="AlphaFoldDB" id="A0A644SJE9"/>
<keyword evidence="3" id="KW-0808">Transferase</keyword>
<sequence>MQDKPKLFRIATVPMSLNLLLKGQLEFLNKHFQVTAISGEGDDLQTVAKREGVNIHEIEMHRPISLKQDLKSLWNLYWYFKKEKPAIIHSITPKAGLLSMMAGKLAGVPVRMHTFTGLIFPHKYGYMKRTLIIMDKILCRCATHVYPEGRGVKEDLQKHNITNKPLKVIANGNVNGVDVDYYHPEAISEEAKNQLRDCLQIKEDDFVFVFVGRLVIDKGLRELVKAFDALSKNHKKVKLILVGPKENAHNPKKRRMFHTIQQNENIITVGFQEEVRPYYAISNVLILPSYREGFPNAVLQAGAMGLPSIVSDISGCNEIIEHEVNGLLVPKKNHIELQKAMEKMLYNPSLLKEFYQNARNKVVKSFDKNFVWQELKKEYENALDKLKLQKK</sequence>
<comment type="caution">
    <text evidence="3">The sequence shown here is derived from an EMBL/GenBank/DDBJ whole genome shotgun (WGS) entry which is preliminary data.</text>
</comment>
<dbReference type="Gene3D" id="3.40.50.2000">
    <property type="entry name" value="Glycogen Phosphorylase B"/>
    <property type="match status" value="2"/>
</dbReference>
<evidence type="ECO:0000313" key="3">
    <source>
        <dbReference type="EMBL" id="MPL54823.1"/>
    </source>
</evidence>
<evidence type="ECO:0000259" key="1">
    <source>
        <dbReference type="Pfam" id="PF00534"/>
    </source>
</evidence>
<name>A0A644SJE9_9ZZZZ</name>
<protein>
    <submittedName>
        <fullName evidence="3">D-inositol-3-phosphate glycosyltransferase</fullName>
        <ecNumber evidence="3">2.4.1.250</ecNumber>
    </submittedName>
</protein>
<dbReference type="EMBL" id="VSSQ01000001">
    <property type="protein sequence ID" value="MPL54823.1"/>
    <property type="molecule type" value="Genomic_DNA"/>
</dbReference>
<dbReference type="Pfam" id="PF00534">
    <property type="entry name" value="Glycos_transf_1"/>
    <property type="match status" value="1"/>
</dbReference>
<dbReference type="GO" id="GO:0102710">
    <property type="term" value="F:D-inositol-3-phosphate glycosyltransferase activity"/>
    <property type="evidence" value="ECO:0007669"/>
    <property type="project" value="UniProtKB-EC"/>
</dbReference>
<evidence type="ECO:0000259" key="2">
    <source>
        <dbReference type="Pfam" id="PF13439"/>
    </source>
</evidence>
<dbReference type="PANTHER" id="PTHR45947:SF3">
    <property type="entry name" value="SULFOQUINOVOSYL TRANSFERASE SQD2"/>
    <property type="match status" value="1"/>
</dbReference>
<dbReference type="EC" id="2.4.1.250" evidence="3"/>
<proteinExistence type="predicted"/>
<accession>A0A644SJE9</accession>
<dbReference type="InterPro" id="IPR050194">
    <property type="entry name" value="Glycosyltransferase_grp1"/>
</dbReference>
<dbReference type="InterPro" id="IPR028098">
    <property type="entry name" value="Glyco_trans_4-like_N"/>
</dbReference>
<feature type="domain" description="Glycosyltransferase subfamily 4-like N-terminal" evidence="2">
    <location>
        <begin position="31"/>
        <end position="172"/>
    </location>
</feature>
<dbReference type="InterPro" id="IPR001296">
    <property type="entry name" value="Glyco_trans_1"/>
</dbReference>
<dbReference type="PANTHER" id="PTHR45947">
    <property type="entry name" value="SULFOQUINOVOSYL TRANSFERASE SQD2"/>
    <property type="match status" value="1"/>
</dbReference>
<dbReference type="SUPFAM" id="SSF53756">
    <property type="entry name" value="UDP-Glycosyltransferase/glycogen phosphorylase"/>
    <property type="match status" value="1"/>
</dbReference>
<gene>
    <name evidence="3" type="primary">mshA_1</name>
    <name evidence="3" type="ORF">SDC9_00289</name>
</gene>
<dbReference type="Pfam" id="PF13439">
    <property type="entry name" value="Glyco_transf_4"/>
    <property type="match status" value="1"/>
</dbReference>
<feature type="domain" description="Glycosyl transferase family 1" evidence="1">
    <location>
        <begin position="194"/>
        <end position="360"/>
    </location>
</feature>
<dbReference type="CDD" id="cd03808">
    <property type="entry name" value="GT4_CapM-like"/>
    <property type="match status" value="1"/>
</dbReference>
<organism evidence="3">
    <name type="scientific">bioreactor metagenome</name>
    <dbReference type="NCBI Taxonomy" id="1076179"/>
    <lineage>
        <taxon>unclassified sequences</taxon>
        <taxon>metagenomes</taxon>
        <taxon>ecological metagenomes</taxon>
    </lineage>
</organism>
<keyword evidence="3" id="KW-0328">Glycosyltransferase</keyword>